<proteinExistence type="predicted"/>
<dbReference type="EMBL" id="AP018823">
    <property type="protein sequence ID" value="BBF85289.1"/>
    <property type="molecule type" value="Genomic_DNA"/>
</dbReference>
<dbReference type="AlphaFoldDB" id="A0A3G9GF71"/>
<organism evidence="1 2">
    <name type="scientific">Aquitalea magnusonii</name>
    <dbReference type="NCBI Taxonomy" id="332411"/>
    <lineage>
        <taxon>Bacteria</taxon>
        <taxon>Pseudomonadati</taxon>
        <taxon>Pseudomonadota</taxon>
        <taxon>Betaproteobacteria</taxon>
        <taxon>Neisseriales</taxon>
        <taxon>Chromobacteriaceae</taxon>
        <taxon>Aquitalea</taxon>
    </lineage>
</organism>
<evidence type="ECO:0000313" key="2">
    <source>
        <dbReference type="Proteomes" id="UP000198290"/>
    </source>
</evidence>
<sequence>MPVRLNPRKLLLSKWTAVQPQHKEKHFLVTRVLLPDDPSQPITEVELEAVYTRRSRIIAWQALTDSSCWRQGWL</sequence>
<dbReference type="Proteomes" id="UP000198290">
    <property type="component" value="Chromosome"/>
</dbReference>
<protein>
    <recommendedName>
        <fullName evidence="3">TIGR02450 family Trp-rich protein</fullName>
    </recommendedName>
</protein>
<dbReference type="RefSeq" id="WP_089083486.1">
    <property type="nucleotide sequence ID" value="NZ_AP018823.1"/>
</dbReference>
<reference evidence="1 2" key="2">
    <citation type="journal article" date="2017" name="Genome Announc.">
        <title>Draft genome sequence of Aquitalea magnusonii strain H3, a plant growth-promoting bacterium of duckweed Lemna minor.</title>
        <authorList>
            <person name="Ishizawa H."/>
            <person name="Kuroda M."/>
            <person name="Ike M."/>
        </authorList>
    </citation>
    <scope>NUCLEOTIDE SEQUENCE [LARGE SCALE GENOMIC DNA]</scope>
    <source>
        <strain evidence="1 2">H3</strain>
    </source>
</reference>
<gene>
    <name evidence="1" type="ORF">DLM_1672</name>
</gene>
<keyword evidence="2" id="KW-1185">Reference proteome</keyword>
<dbReference type="NCBIfam" id="TIGR02450">
    <property type="entry name" value="TIGR02450 family Trp-rich protein"/>
    <property type="match status" value="1"/>
</dbReference>
<evidence type="ECO:0000313" key="1">
    <source>
        <dbReference type="EMBL" id="BBF85289.1"/>
    </source>
</evidence>
<reference evidence="2" key="1">
    <citation type="journal article" date="2017" name="Biotechnol. Biofuels">
        <title>Evaluation of environmental bacterial communities as a factor affecting the growth of duckweed Lemna minor.</title>
        <authorList>
            <person name="Ishizawa H."/>
            <person name="Kuroda M."/>
            <person name="Morikawa M."/>
            <person name="Ike M."/>
        </authorList>
    </citation>
    <scope>NUCLEOTIDE SEQUENCE [LARGE SCALE GENOMIC DNA]</scope>
    <source>
        <strain evidence="2">H3</strain>
    </source>
</reference>
<accession>A0A3G9GF71</accession>
<dbReference type="KEGG" id="amah:DLM_1672"/>
<dbReference type="Pfam" id="PF09493">
    <property type="entry name" value="DUF2389"/>
    <property type="match status" value="1"/>
</dbReference>
<dbReference type="InterPro" id="IPR012663">
    <property type="entry name" value="CHP02450_Tryp"/>
</dbReference>
<dbReference type="STRING" id="332411.VI06_13655"/>
<reference evidence="2" key="3">
    <citation type="journal article" date="2017" name="Plant Physiol. Biochem.">
        <title>Differential oxidative and antioxidative response of duckweed Lemna minor toward plant growth promoting/inhibiting bacteria.</title>
        <authorList>
            <person name="Ishizawa H."/>
            <person name="Kuroda M."/>
            <person name="Morikawa M."/>
            <person name="Ike M."/>
        </authorList>
    </citation>
    <scope>NUCLEOTIDE SEQUENCE [LARGE SCALE GENOMIC DNA]</scope>
    <source>
        <strain evidence="2">H3</strain>
    </source>
</reference>
<name>A0A3G9GF71_9NEIS</name>
<dbReference type="OrthoDB" id="5592973at2"/>
<evidence type="ECO:0008006" key="3">
    <source>
        <dbReference type="Google" id="ProtNLM"/>
    </source>
</evidence>